<keyword evidence="2" id="KW-1185">Reference proteome</keyword>
<name>A0A497YLP1_9BACL</name>
<organism evidence="1 2">
    <name type="scientific">Planococcus citreus</name>
    <dbReference type="NCBI Taxonomy" id="1373"/>
    <lineage>
        <taxon>Bacteria</taxon>
        <taxon>Bacillati</taxon>
        <taxon>Bacillota</taxon>
        <taxon>Bacilli</taxon>
        <taxon>Bacillales</taxon>
        <taxon>Caryophanaceae</taxon>
        <taxon>Planococcus</taxon>
    </lineage>
</organism>
<dbReference type="EMBL" id="RCCP01000001">
    <property type="protein sequence ID" value="RLJ90680.1"/>
    <property type="molecule type" value="Genomic_DNA"/>
</dbReference>
<sequence length="191" mass="21038">MGGFILFIIVATVILAFISAVAPLVNDHNEGQIAKEKMDNLINENNMTYYEWQLFNGGQILLDNTGTRMLWIIEHNGYISRHYHNITDVKLIIDDTIEYRSSLTSAVGRAAIGGLALGGVGAIIGGVTGKKHGKKMVHKIELVLSYNNSVTPYSSIVILDEKGGIDLDSEIYLEAYKQGMYWSKKISSLSA</sequence>
<gene>
    <name evidence="1" type="ORF">DFR62_0827</name>
</gene>
<reference evidence="1 2" key="1">
    <citation type="submission" date="2018-10" db="EMBL/GenBank/DDBJ databases">
        <title>Genomic Encyclopedia of Type Strains, Phase IV (KMG-IV): sequencing the most valuable type-strain genomes for metagenomic binning, comparative biology and taxonomic classification.</title>
        <authorList>
            <person name="Goeker M."/>
        </authorList>
    </citation>
    <scope>NUCLEOTIDE SEQUENCE [LARGE SCALE GENOMIC DNA]</scope>
    <source>
        <strain evidence="1 2">DSM 20549</strain>
    </source>
</reference>
<evidence type="ECO:0000313" key="2">
    <source>
        <dbReference type="Proteomes" id="UP000280791"/>
    </source>
</evidence>
<accession>A0A497YLP1</accession>
<evidence type="ECO:0000313" key="1">
    <source>
        <dbReference type="EMBL" id="RLJ90680.1"/>
    </source>
</evidence>
<protein>
    <submittedName>
        <fullName evidence="1">Uncharacterized protein</fullName>
    </submittedName>
</protein>
<dbReference type="RefSeq" id="WP_121298169.1">
    <property type="nucleotide sequence ID" value="NZ_QBEW01000081.1"/>
</dbReference>
<comment type="caution">
    <text evidence="1">The sequence shown here is derived from an EMBL/GenBank/DDBJ whole genome shotgun (WGS) entry which is preliminary data.</text>
</comment>
<dbReference type="AlphaFoldDB" id="A0A497YLP1"/>
<proteinExistence type="predicted"/>
<dbReference type="Proteomes" id="UP000280791">
    <property type="component" value="Unassembled WGS sequence"/>
</dbReference>